<evidence type="ECO:0000256" key="3">
    <source>
        <dbReference type="ARBA" id="ARBA00022723"/>
    </source>
</evidence>
<feature type="domain" description="EF-hand" evidence="7">
    <location>
        <begin position="272"/>
        <end position="299"/>
    </location>
</feature>
<dbReference type="InParanoid" id="F9X8N0"/>
<evidence type="ECO:0000256" key="6">
    <source>
        <dbReference type="SAM" id="MobiDB-lite"/>
    </source>
</evidence>
<dbReference type="OMA" id="YNKSYNP"/>
<evidence type="ECO:0000259" key="7">
    <source>
        <dbReference type="PROSITE" id="PS50222"/>
    </source>
</evidence>
<reference evidence="8 9" key="1">
    <citation type="journal article" date="2011" name="PLoS Genet.">
        <title>Finished genome of the fungal wheat pathogen Mycosphaerella graminicola reveals dispensome structure, chromosome plasticity, and stealth pathogenesis.</title>
        <authorList>
            <person name="Goodwin S.B."/>
            <person name="Ben M'barek S."/>
            <person name="Dhillon B."/>
            <person name="Wittenberg A.H.J."/>
            <person name="Crane C.F."/>
            <person name="Hane J.K."/>
            <person name="Foster A.J."/>
            <person name="Van der Lee T.A.J."/>
            <person name="Grimwood J."/>
            <person name="Aerts A."/>
            <person name="Antoniw J."/>
            <person name="Bailey A."/>
            <person name="Bluhm B."/>
            <person name="Bowler J."/>
            <person name="Bristow J."/>
            <person name="van der Burgt A."/>
            <person name="Canto-Canche B."/>
            <person name="Churchill A.C.L."/>
            <person name="Conde-Ferraez L."/>
            <person name="Cools H.J."/>
            <person name="Coutinho P.M."/>
            <person name="Csukai M."/>
            <person name="Dehal P."/>
            <person name="De Wit P."/>
            <person name="Donzelli B."/>
            <person name="van de Geest H.C."/>
            <person name="van Ham R.C.H.J."/>
            <person name="Hammond-Kosack K.E."/>
            <person name="Henrissat B."/>
            <person name="Kilian A."/>
            <person name="Kobayashi A.K."/>
            <person name="Koopmann E."/>
            <person name="Kourmpetis Y."/>
            <person name="Kuzniar A."/>
            <person name="Lindquist E."/>
            <person name="Lombard V."/>
            <person name="Maliepaard C."/>
            <person name="Martins N."/>
            <person name="Mehrabi R."/>
            <person name="Nap J.P.H."/>
            <person name="Ponomarenko A."/>
            <person name="Rudd J.J."/>
            <person name="Salamov A."/>
            <person name="Schmutz J."/>
            <person name="Schouten H.J."/>
            <person name="Shapiro H."/>
            <person name="Stergiopoulos I."/>
            <person name="Torriani S.F.F."/>
            <person name="Tu H."/>
            <person name="de Vries R.P."/>
            <person name="Waalwijk C."/>
            <person name="Ware S.B."/>
            <person name="Wiebenga A."/>
            <person name="Zwiers L.-H."/>
            <person name="Oliver R.P."/>
            <person name="Grigoriev I.V."/>
            <person name="Kema G.H.J."/>
        </authorList>
    </citation>
    <scope>NUCLEOTIDE SEQUENCE [LARGE SCALE GENOMIC DNA]</scope>
    <source>
        <strain evidence="9">CBS 115943 / IPO323</strain>
    </source>
</reference>
<dbReference type="HOGENOM" id="CLU_051357_0_1_1"/>
<dbReference type="PANTHER" id="PTHR46212">
    <property type="entry name" value="PEFLIN"/>
    <property type="match status" value="1"/>
</dbReference>
<dbReference type="Pfam" id="PF13202">
    <property type="entry name" value="EF-hand_5"/>
    <property type="match status" value="2"/>
</dbReference>
<sequence>MAYNRGYNPDALPAHAEPEQAAQMLHTSGGQPPRRDHPNANYNKPVPPPPQSGNLRPSHDDRYGGGGGRQSSGGYQSPAPPGAYGSSNPAPPPPQQQQQGYNDYGRGSSPRYDQYGQSQRPPPQQSYNQQNSYTSAPPPPRSSSNVYQNPNPSTSGITSPPPPASYGQGPPPTHHRPPIPTEQRPPTVAPQAPRSSTDRDNLWPLFLQVDTSRCGQLSEPELQRALVNGDYTAFDPHTVRMMIRMFDTDRSGTINFDEFCGLWGFLAAWRGLFDRFDVDRSGNISLREFEDSLVAFGYRLSPAFVGLLFSTYAKSHSRGRGDEHEREKVLSFDLFVQACISLKRMTDVFKKFDTDRDGYITLSLNLEAEGMSFQPGTTRIHPLDTLAEALAPVPSRRCE</sequence>
<feature type="compositionally biased region" description="Low complexity" evidence="6">
    <location>
        <begin position="149"/>
        <end position="158"/>
    </location>
</feature>
<keyword evidence="3" id="KW-0479">Metal-binding</keyword>
<feature type="compositionally biased region" description="Low complexity" evidence="6">
    <location>
        <begin position="114"/>
        <end position="133"/>
    </location>
</feature>
<dbReference type="GO" id="GO:0005509">
    <property type="term" value="F:calcium ion binding"/>
    <property type="evidence" value="ECO:0007669"/>
    <property type="project" value="InterPro"/>
</dbReference>
<dbReference type="GO" id="GO:0005737">
    <property type="term" value="C:cytoplasm"/>
    <property type="evidence" value="ECO:0007669"/>
    <property type="project" value="UniProtKB-SubCell"/>
</dbReference>
<dbReference type="InterPro" id="IPR002048">
    <property type="entry name" value="EF_hand_dom"/>
</dbReference>
<organism evidence="8 9">
    <name type="scientific">Zymoseptoria tritici (strain CBS 115943 / IPO323)</name>
    <name type="common">Speckled leaf blotch fungus</name>
    <name type="synonym">Septoria tritici</name>
    <dbReference type="NCBI Taxonomy" id="336722"/>
    <lineage>
        <taxon>Eukaryota</taxon>
        <taxon>Fungi</taxon>
        <taxon>Dikarya</taxon>
        <taxon>Ascomycota</taxon>
        <taxon>Pezizomycotina</taxon>
        <taxon>Dothideomycetes</taxon>
        <taxon>Dothideomycetidae</taxon>
        <taxon>Mycosphaerellales</taxon>
        <taxon>Mycosphaerellaceae</taxon>
        <taxon>Zymoseptoria</taxon>
    </lineage>
</organism>
<dbReference type="GeneID" id="13399506"/>
<name>F9X8N0_ZYMTI</name>
<dbReference type="Proteomes" id="UP000008062">
    <property type="component" value="Chromosome 4"/>
</dbReference>
<feature type="region of interest" description="Disordered" evidence="6">
    <location>
        <begin position="1"/>
        <end position="201"/>
    </location>
</feature>
<dbReference type="PROSITE" id="PS00018">
    <property type="entry name" value="EF_HAND_1"/>
    <property type="match status" value="2"/>
</dbReference>
<comment type="subcellular location">
    <subcellularLocation>
        <location evidence="1">Cytoplasm</location>
    </subcellularLocation>
</comment>
<dbReference type="FunCoup" id="F9X8N0">
    <property type="interactions" value="32"/>
</dbReference>
<dbReference type="PROSITE" id="PS50222">
    <property type="entry name" value="EF_HAND_2"/>
    <property type="match status" value="2"/>
</dbReference>
<keyword evidence="2" id="KW-0963">Cytoplasm</keyword>
<dbReference type="SUPFAM" id="SSF47473">
    <property type="entry name" value="EF-hand"/>
    <property type="match status" value="1"/>
</dbReference>
<feature type="compositionally biased region" description="Pro residues" evidence="6">
    <location>
        <begin position="159"/>
        <end position="172"/>
    </location>
</feature>
<evidence type="ECO:0000256" key="4">
    <source>
        <dbReference type="ARBA" id="ARBA00022737"/>
    </source>
</evidence>
<dbReference type="GO" id="GO:0048306">
    <property type="term" value="F:calcium-dependent protein binding"/>
    <property type="evidence" value="ECO:0007669"/>
    <property type="project" value="UniProtKB-ARBA"/>
</dbReference>
<dbReference type="EMBL" id="CM001199">
    <property type="protein sequence ID" value="EGP88118.1"/>
    <property type="molecule type" value="Genomic_DNA"/>
</dbReference>
<evidence type="ECO:0000313" key="8">
    <source>
        <dbReference type="EMBL" id="EGP88118.1"/>
    </source>
</evidence>
<accession>F9X8N0</accession>
<gene>
    <name evidence="8" type="ORF">MYCGRDRAFT_92851</name>
</gene>
<dbReference type="CDD" id="cd16180">
    <property type="entry name" value="EFh_PEF_Group_I"/>
    <property type="match status" value="1"/>
</dbReference>
<dbReference type="InterPro" id="IPR051426">
    <property type="entry name" value="Peflin/Sorcin_CaBP"/>
</dbReference>
<dbReference type="OrthoDB" id="186625at2759"/>
<protein>
    <recommendedName>
        <fullName evidence="7">EF-hand domain-containing protein</fullName>
    </recommendedName>
</protein>
<keyword evidence="5" id="KW-0106">Calcium</keyword>
<dbReference type="Gene3D" id="1.10.238.10">
    <property type="entry name" value="EF-hand"/>
    <property type="match status" value="1"/>
</dbReference>
<dbReference type="RefSeq" id="XP_003853142.1">
    <property type="nucleotide sequence ID" value="XM_003853094.1"/>
</dbReference>
<dbReference type="SMART" id="SM00054">
    <property type="entry name" value="EFh"/>
    <property type="match status" value="3"/>
</dbReference>
<dbReference type="AlphaFoldDB" id="F9X8N0"/>
<dbReference type="KEGG" id="ztr:MYCGRDRAFT_92851"/>
<evidence type="ECO:0000256" key="2">
    <source>
        <dbReference type="ARBA" id="ARBA00022490"/>
    </source>
</evidence>
<dbReference type="eggNOG" id="KOG0037">
    <property type="taxonomic scope" value="Eukaryota"/>
</dbReference>
<keyword evidence="4" id="KW-0677">Repeat</keyword>
<evidence type="ECO:0000313" key="9">
    <source>
        <dbReference type="Proteomes" id="UP000008062"/>
    </source>
</evidence>
<feature type="domain" description="EF-hand" evidence="7">
    <location>
        <begin position="234"/>
        <end position="269"/>
    </location>
</feature>
<dbReference type="VEuPathDB" id="FungiDB:ZTRI_4.785"/>
<proteinExistence type="predicted"/>
<keyword evidence="9" id="KW-1185">Reference proteome</keyword>
<dbReference type="InterPro" id="IPR018247">
    <property type="entry name" value="EF_Hand_1_Ca_BS"/>
</dbReference>
<evidence type="ECO:0000256" key="5">
    <source>
        <dbReference type="ARBA" id="ARBA00022837"/>
    </source>
</evidence>
<evidence type="ECO:0000256" key="1">
    <source>
        <dbReference type="ARBA" id="ARBA00004496"/>
    </source>
</evidence>
<dbReference type="Pfam" id="PF13833">
    <property type="entry name" value="EF-hand_8"/>
    <property type="match status" value="1"/>
</dbReference>
<dbReference type="STRING" id="336722.F9X8N0"/>
<dbReference type="PANTHER" id="PTHR46212:SF3">
    <property type="entry name" value="GH27120P"/>
    <property type="match status" value="1"/>
</dbReference>
<feature type="compositionally biased region" description="Low complexity" evidence="6">
    <location>
        <begin position="72"/>
        <end position="88"/>
    </location>
</feature>
<dbReference type="InterPro" id="IPR011992">
    <property type="entry name" value="EF-hand-dom_pair"/>
</dbReference>